<accession>B4N5Y1</accession>
<comment type="subunit">
    <text evidence="8">Homotetramer.</text>
</comment>
<dbReference type="InterPro" id="IPR036156">
    <property type="entry name" value="Beta-gal/glucu_dom_sf"/>
</dbReference>
<dbReference type="EC" id="3.2.1.31" evidence="3 8"/>
<evidence type="ECO:0000256" key="5">
    <source>
        <dbReference type="ARBA" id="ARBA00022729"/>
    </source>
</evidence>
<dbReference type="InterPro" id="IPR006104">
    <property type="entry name" value="Glyco_hydro_2_N"/>
</dbReference>
<dbReference type="InterPro" id="IPR008979">
    <property type="entry name" value="Galactose-bd-like_sf"/>
</dbReference>
<dbReference type="FunFam" id="2.60.120.260:FF:000027">
    <property type="entry name" value="Beta-glucuronidase"/>
    <property type="match status" value="1"/>
</dbReference>
<dbReference type="InterPro" id="IPR017853">
    <property type="entry name" value="GH"/>
</dbReference>
<comment type="similarity">
    <text evidence="2 8">Belongs to the glycosyl hydrolase 2 family.</text>
</comment>
<dbReference type="InterPro" id="IPR023230">
    <property type="entry name" value="Glyco_hydro_2_CS"/>
</dbReference>
<evidence type="ECO:0000259" key="10">
    <source>
        <dbReference type="Pfam" id="PF02836"/>
    </source>
</evidence>
<dbReference type="GO" id="GO:0030246">
    <property type="term" value="F:carbohydrate binding"/>
    <property type="evidence" value="ECO:0007669"/>
    <property type="project" value="TreeGrafter"/>
</dbReference>
<dbReference type="STRING" id="7260.B4N5Y1"/>
<organism evidence="12 13">
    <name type="scientific">Drosophila willistoni</name>
    <name type="common">Fruit fly</name>
    <dbReference type="NCBI Taxonomy" id="7260"/>
    <lineage>
        <taxon>Eukaryota</taxon>
        <taxon>Metazoa</taxon>
        <taxon>Ecdysozoa</taxon>
        <taxon>Arthropoda</taxon>
        <taxon>Hexapoda</taxon>
        <taxon>Insecta</taxon>
        <taxon>Pterygota</taxon>
        <taxon>Neoptera</taxon>
        <taxon>Endopterygota</taxon>
        <taxon>Diptera</taxon>
        <taxon>Brachycera</taxon>
        <taxon>Muscomorpha</taxon>
        <taxon>Ephydroidea</taxon>
        <taxon>Drosophilidae</taxon>
        <taxon>Drosophila</taxon>
        <taxon>Sophophora</taxon>
    </lineage>
</organism>
<dbReference type="GO" id="GO:0005615">
    <property type="term" value="C:extracellular space"/>
    <property type="evidence" value="ECO:0007669"/>
    <property type="project" value="TreeGrafter"/>
</dbReference>
<comment type="catalytic activity">
    <reaction evidence="8">
        <text>a beta-D-glucuronoside + H2O = D-glucuronate + an alcohol</text>
        <dbReference type="Rhea" id="RHEA:17633"/>
        <dbReference type="ChEBI" id="CHEBI:15377"/>
        <dbReference type="ChEBI" id="CHEBI:30879"/>
        <dbReference type="ChEBI" id="CHEBI:58720"/>
        <dbReference type="ChEBI" id="CHEBI:83411"/>
        <dbReference type="EC" id="3.2.1.31"/>
    </reaction>
</comment>
<evidence type="ECO:0000259" key="11">
    <source>
        <dbReference type="Pfam" id="PF02837"/>
    </source>
</evidence>
<dbReference type="SMR" id="B4N5Y1"/>
<keyword evidence="13" id="KW-1185">Reference proteome</keyword>
<feature type="domain" description="Glycoside hydrolase family 2 immunoglobulin-like beta-sandwich" evidence="9">
    <location>
        <begin position="209"/>
        <end position="323"/>
    </location>
</feature>
<comment type="activity regulation">
    <text evidence="8">Inhibited by L-aspartic acid.</text>
</comment>
<dbReference type="PANTHER" id="PTHR10066:SF67">
    <property type="entry name" value="BETA-GLUCURONIDASE"/>
    <property type="match status" value="1"/>
</dbReference>
<evidence type="ECO:0000256" key="4">
    <source>
        <dbReference type="ARBA" id="ARBA00016205"/>
    </source>
</evidence>
<evidence type="ECO:0000256" key="1">
    <source>
        <dbReference type="ARBA" id="ARBA00003025"/>
    </source>
</evidence>
<dbReference type="InterPro" id="IPR006102">
    <property type="entry name" value="Ig-like_GH2"/>
</dbReference>
<keyword evidence="7 8" id="KW-0326">Glycosidase</keyword>
<evidence type="ECO:0000256" key="6">
    <source>
        <dbReference type="ARBA" id="ARBA00022801"/>
    </source>
</evidence>
<gene>
    <name evidence="12" type="primary">Dwil\GK17843</name>
    <name evidence="12" type="ORF">Dwil_GK17843</name>
</gene>
<dbReference type="PRINTS" id="PR00132">
    <property type="entry name" value="GLHYDRLASE2"/>
</dbReference>
<dbReference type="SUPFAM" id="SSF49785">
    <property type="entry name" value="Galactose-binding domain-like"/>
    <property type="match status" value="1"/>
</dbReference>
<evidence type="ECO:0000259" key="9">
    <source>
        <dbReference type="Pfam" id="PF00703"/>
    </source>
</evidence>
<evidence type="ECO:0000256" key="7">
    <source>
        <dbReference type="ARBA" id="ARBA00023295"/>
    </source>
</evidence>
<dbReference type="InParanoid" id="B4N5Y1"/>
<dbReference type="AlphaFoldDB" id="B4N5Y1"/>
<protein>
    <recommendedName>
        <fullName evidence="4 8">Beta-glucuronidase</fullName>
        <ecNumber evidence="3 8">3.2.1.31</ecNumber>
    </recommendedName>
</protein>
<evidence type="ECO:0000256" key="3">
    <source>
        <dbReference type="ARBA" id="ARBA00012761"/>
    </source>
</evidence>
<keyword evidence="6 8" id="KW-0378">Hydrolase</keyword>
<dbReference type="HOGENOM" id="CLU_006501_6_1_1"/>
<dbReference type="Gene3D" id="3.20.20.80">
    <property type="entry name" value="Glycosidases"/>
    <property type="match status" value="1"/>
</dbReference>
<name>B4N5Y1_DROWI</name>
<dbReference type="InterPro" id="IPR013783">
    <property type="entry name" value="Ig-like_fold"/>
</dbReference>
<dbReference type="Proteomes" id="UP000007798">
    <property type="component" value="Unassembled WGS sequence"/>
</dbReference>
<evidence type="ECO:0000313" key="12">
    <source>
        <dbReference type="EMBL" id="EDW79770.2"/>
    </source>
</evidence>
<dbReference type="SUPFAM" id="SSF49303">
    <property type="entry name" value="beta-Galactosidase/glucuronidase domain"/>
    <property type="match status" value="1"/>
</dbReference>
<dbReference type="Pfam" id="PF00703">
    <property type="entry name" value="Glyco_hydro_2"/>
    <property type="match status" value="1"/>
</dbReference>
<keyword evidence="5" id="KW-0732">Signal</keyword>
<dbReference type="Gene3D" id="2.60.120.260">
    <property type="entry name" value="Galactose-binding domain-like"/>
    <property type="match status" value="1"/>
</dbReference>
<proteinExistence type="inferred from homology"/>
<dbReference type="Pfam" id="PF02837">
    <property type="entry name" value="Glyco_hydro_2_N"/>
    <property type="match status" value="1"/>
</dbReference>
<dbReference type="PROSITE" id="PS00719">
    <property type="entry name" value="GLYCOSYL_HYDROL_F2_1"/>
    <property type="match status" value="1"/>
</dbReference>
<dbReference type="PANTHER" id="PTHR10066">
    <property type="entry name" value="BETA-GLUCURONIDASE"/>
    <property type="match status" value="1"/>
</dbReference>
<keyword evidence="8" id="KW-0458">Lysosome</keyword>
<dbReference type="eggNOG" id="KOG2024">
    <property type="taxonomic scope" value="Eukaryota"/>
</dbReference>
<comment type="function">
    <text evidence="1 8">Plays an important role in the degradation of dermatan and keratan sulfates.</text>
</comment>
<dbReference type="InterPro" id="IPR006103">
    <property type="entry name" value="Glyco_hydro_2_cat"/>
</dbReference>
<sequence>MRRFEELKSYATVGLLYPRESETREVRSLDGIWQMLKGEPHGPFLGVFEEWYRQSLRQTKLKLISMPVPASYNDITTDKELRDHVGTVWYERNFFVPTTWQKDRHIWLRFGSVNYVGLVWVNGEQVVFHEFGQLPFEADVTRHLKFGKENRLTVMCDNRLSKTTIPPGQVITEEITVSGKVLTQKSRLDFFNYAGIQRSVHLYTTPLNHIHDIGITTSLNDNATKGRIEFCALINDKENEPIPESLIDVKLFDRDDNEVKITKSLNANCSQNFVGMVVIVDNVNPWWPYLMHPEPAYLYKMKVELYDRKKKLLDAYRLPVGIRQIDWNSTSLMINGKPIYFRGFSKHEESEIRGKGLDYPLMTREFNLLKWIGANAYRTSHYPHSEESMQFADEQGIMIIDECPAADMYSFDSDKVLGNHLYAWKQLTHRDRNHPSVIAWSIANEGTSYVKATNCDPDQPRECQLAQYLDIIGLNRNAGKSSKIVEKWHKVFNKPVLTLEYGVDSLEGLYMLPWSIGSEEYHGEIFIQHFKAFDQLRQKGWFIGEFVDSFTDLKKDRAFNKKGVFTSNRQPKMVAHLLRQRYFALGKELDNSTIPKDLYPYVTATFGKHDASEL</sequence>
<dbReference type="OrthoDB" id="408532at2759"/>
<evidence type="ECO:0000313" key="13">
    <source>
        <dbReference type="Proteomes" id="UP000007798"/>
    </source>
</evidence>
<evidence type="ECO:0000256" key="2">
    <source>
        <dbReference type="ARBA" id="ARBA00007401"/>
    </source>
</evidence>
<dbReference type="Gene3D" id="2.60.40.10">
    <property type="entry name" value="Immunoglobulins"/>
    <property type="match status" value="1"/>
</dbReference>
<dbReference type="EMBL" id="CH964154">
    <property type="protein sequence ID" value="EDW79770.2"/>
    <property type="molecule type" value="Genomic_DNA"/>
</dbReference>
<dbReference type="SUPFAM" id="SSF51445">
    <property type="entry name" value="(Trans)glycosidases"/>
    <property type="match status" value="1"/>
</dbReference>
<dbReference type="GO" id="GO:0019391">
    <property type="term" value="P:glucuronoside catabolic process"/>
    <property type="evidence" value="ECO:0007669"/>
    <property type="project" value="TreeGrafter"/>
</dbReference>
<dbReference type="GO" id="GO:0004566">
    <property type="term" value="F:beta-glucuronidase activity"/>
    <property type="evidence" value="ECO:0007669"/>
    <property type="project" value="UniProtKB-EC"/>
</dbReference>
<reference evidence="12 13" key="1">
    <citation type="journal article" date="2007" name="Nature">
        <title>Evolution of genes and genomes on the Drosophila phylogeny.</title>
        <authorList>
            <consortium name="Drosophila 12 Genomes Consortium"/>
            <person name="Clark A.G."/>
            <person name="Eisen M.B."/>
            <person name="Smith D.R."/>
            <person name="Bergman C.M."/>
            <person name="Oliver B."/>
            <person name="Markow T.A."/>
            <person name="Kaufman T.C."/>
            <person name="Kellis M."/>
            <person name="Gelbart W."/>
            <person name="Iyer V.N."/>
            <person name="Pollard D.A."/>
            <person name="Sackton T.B."/>
            <person name="Larracuente A.M."/>
            <person name="Singh N.D."/>
            <person name="Abad J.P."/>
            <person name="Abt D.N."/>
            <person name="Adryan B."/>
            <person name="Aguade M."/>
            <person name="Akashi H."/>
            <person name="Anderson W.W."/>
            <person name="Aquadro C.F."/>
            <person name="Ardell D.H."/>
            <person name="Arguello R."/>
            <person name="Artieri C.G."/>
            <person name="Barbash D.A."/>
            <person name="Barker D."/>
            <person name="Barsanti P."/>
            <person name="Batterham P."/>
            <person name="Batzoglou S."/>
            <person name="Begun D."/>
            <person name="Bhutkar A."/>
            <person name="Blanco E."/>
            <person name="Bosak S.A."/>
            <person name="Bradley R.K."/>
            <person name="Brand A.D."/>
            <person name="Brent M.R."/>
            <person name="Brooks A.N."/>
            <person name="Brown R.H."/>
            <person name="Butlin R.K."/>
            <person name="Caggese C."/>
            <person name="Calvi B.R."/>
            <person name="Bernardo de Carvalho A."/>
            <person name="Caspi A."/>
            <person name="Castrezana S."/>
            <person name="Celniker S.E."/>
            <person name="Chang J.L."/>
            <person name="Chapple C."/>
            <person name="Chatterji S."/>
            <person name="Chinwalla A."/>
            <person name="Civetta A."/>
            <person name="Clifton S.W."/>
            <person name="Comeron J.M."/>
            <person name="Costello J.C."/>
            <person name="Coyne J.A."/>
            <person name="Daub J."/>
            <person name="David R.G."/>
            <person name="Delcher A.L."/>
            <person name="Delehaunty K."/>
            <person name="Do C.B."/>
            <person name="Ebling H."/>
            <person name="Edwards K."/>
            <person name="Eickbush T."/>
            <person name="Evans J.D."/>
            <person name="Filipski A."/>
            <person name="Findeiss S."/>
            <person name="Freyhult E."/>
            <person name="Fulton L."/>
            <person name="Fulton R."/>
            <person name="Garcia A.C."/>
            <person name="Gardiner A."/>
            <person name="Garfield D.A."/>
            <person name="Garvin B.E."/>
            <person name="Gibson G."/>
            <person name="Gilbert D."/>
            <person name="Gnerre S."/>
            <person name="Godfrey J."/>
            <person name="Good R."/>
            <person name="Gotea V."/>
            <person name="Gravely B."/>
            <person name="Greenberg A.J."/>
            <person name="Griffiths-Jones S."/>
            <person name="Gross S."/>
            <person name="Guigo R."/>
            <person name="Gustafson E.A."/>
            <person name="Haerty W."/>
            <person name="Hahn M.W."/>
            <person name="Halligan D.L."/>
            <person name="Halpern A.L."/>
            <person name="Halter G.M."/>
            <person name="Han M.V."/>
            <person name="Heger A."/>
            <person name="Hillier L."/>
            <person name="Hinrichs A.S."/>
            <person name="Holmes I."/>
            <person name="Hoskins R.A."/>
            <person name="Hubisz M.J."/>
            <person name="Hultmark D."/>
            <person name="Huntley M.A."/>
            <person name="Jaffe D.B."/>
            <person name="Jagadeeshan S."/>
            <person name="Jeck W.R."/>
            <person name="Johnson J."/>
            <person name="Jones C.D."/>
            <person name="Jordan W.C."/>
            <person name="Karpen G.H."/>
            <person name="Kataoka E."/>
            <person name="Keightley P.D."/>
            <person name="Kheradpour P."/>
            <person name="Kirkness E.F."/>
            <person name="Koerich L.B."/>
            <person name="Kristiansen K."/>
            <person name="Kudrna D."/>
            <person name="Kulathinal R.J."/>
            <person name="Kumar S."/>
            <person name="Kwok R."/>
            <person name="Lander E."/>
            <person name="Langley C.H."/>
            <person name="Lapoint R."/>
            <person name="Lazzaro B.P."/>
            <person name="Lee S.J."/>
            <person name="Levesque L."/>
            <person name="Li R."/>
            <person name="Lin C.F."/>
            <person name="Lin M.F."/>
            <person name="Lindblad-Toh K."/>
            <person name="Llopart A."/>
            <person name="Long M."/>
            <person name="Low L."/>
            <person name="Lozovsky E."/>
            <person name="Lu J."/>
            <person name="Luo M."/>
            <person name="Machado C.A."/>
            <person name="Makalowski W."/>
            <person name="Marzo M."/>
            <person name="Matsuda M."/>
            <person name="Matzkin L."/>
            <person name="McAllister B."/>
            <person name="McBride C.S."/>
            <person name="McKernan B."/>
            <person name="McKernan K."/>
            <person name="Mendez-Lago M."/>
            <person name="Minx P."/>
            <person name="Mollenhauer M.U."/>
            <person name="Montooth K."/>
            <person name="Mount S.M."/>
            <person name="Mu X."/>
            <person name="Myers E."/>
            <person name="Negre B."/>
            <person name="Newfeld S."/>
            <person name="Nielsen R."/>
            <person name="Noor M.A."/>
            <person name="O'Grady P."/>
            <person name="Pachter L."/>
            <person name="Papaceit M."/>
            <person name="Parisi M.J."/>
            <person name="Parisi M."/>
            <person name="Parts L."/>
            <person name="Pedersen J.S."/>
            <person name="Pesole G."/>
            <person name="Phillippy A.M."/>
            <person name="Ponting C.P."/>
            <person name="Pop M."/>
            <person name="Porcelli D."/>
            <person name="Powell J.R."/>
            <person name="Prohaska S."/>
            <person name="Pruitt K."/>
            <person name="Puig M."/>
            <person name="Quesneville H."/>
            <person name="Ram K.R."/>
            <person name="Rand D."/>
            <person name="Rasmussen M.D."/>
            <person name="Reed L.K."/>
            <person name="Reenan R."/>
            <person name="Reily A."/>
            <person name="Remington K.A."/>
            <person name="Rieger T.T."/>
            <person name="Ritchie M.G."/>
            <person name="Robin C."/>
            <person name="Rogers Y.H."/>
            <person name="Rohde C."/>
            <person name="Rozas J."/>
            <person name="Rubenfield M.J."/>
            <person name="Ruiz A."/>
            <person name="Russo S."/>
            <person name="Salzberg S.L."/>
            <person name="Sanchez-Gracia A."/>
            <person name="Saranga D.J."/>
            <person name="Sato H."/>
            <person name="Schaeffer S.W."/>
            <person name="Schatz M.C."/>
            <person name="Schlenke T."/>
            <person name="Schwartz R."/>
            <person name="Segarra C."/>
            <person name="Singh R.S."/>
            <person name="Sirot L."/>
            <person name="Sirota M."/>
            <person name="Sisneros N.B."/>
            <person name="Smith C.D."/>
            <person name="Smith T.F."/>
            <person name="Spieth J."/>
            <person name="Stage D.E."/>
            <person name="Stark A."/>
            <person name="Stephan W."/>
            <person name="Strausberg R.L."/>
            <person name="Strempel S."/>
            <person name="Sturgill D."/>
            <person name="Sutton G."/>
            <person name="Sutton G.G."/>
            <person name="Tao W."/>
            <person name="Teichmann S."/>
            <person name="Tobari Y.N."/>
            <person name="Tomimura Y."/>
            <person name="Tsolas J.M."/>
            <person name="Valente V.L."/>
            <person name="Venter E."/>
            <person name="Venter J.C."/>
            <person name="Vicario S."/>
            <person name="Vieira F.G."/>
            <person name="Vilella A.J."/>
            <person name="Villasante A."/>
            <person name="Walenz B."/>
            <person name="Wang J."/>
            <person name="Wasserman M."/>
            <person name="Watts T."/>
            <person name="Wilson D."/>
            <person name="Wilson R.K."/>
            <person name="Wing R.A."/>
            <person name="Wolfner M.F."/>
            <person name="Wong A."/>
            <person name="Wong G.K."/>
            <person name="Wu C.I."/>
            <person name="Wu G."/>
            <person name="Yamamoto D."/>
            <person name="Yang H.P."/>
            <person name="Yang S.P."/>
            <person name="Yorke J.A."/>
            <person name="Yoshida K."/>
            <person name="Zdobnov E."/>
            <person name="Zhang P."/>
            <person name="Zhang Y."/>
            <person name="Zimin A.V."/>
            <person name="Baldwin J."/>
            <person name="Abdouelleil A."/>
            <person name="Abdulkadir J."/>
            <person name="Abebe A."/>
            <person name="Abera B."/>
            <person name="Abreu J."/>
            <person name="Acer S.C."/>
            <person name="Aftuck L."/>
            <person name="Alexander A."/>
            <person name="An P."/>
            <person name="Anderson E."/>
            <person name="Anderson S."/>
            <person name="Arachi H."/>
            <person name="Azer M."/>
            <person name="Bachantsang P."/>
            <person name="Barry A."/>
            <person name="Bayul T."/>
            <person name="Berlin A."/>
            <person name="Bessette D."/>
            <person name="Bloom T."/>
            <person name="Blye J."/>
            <person name="Boguslavskiy L."/>
            <person name="Bonnet C."/>
            <person name="Boukhgalter B."/>
            <person name="Bourzgui I."/>
            <person name="Brown A."/>
            <person name="Cahill P."/>
            <person name="Channer S."/>
            <person name="Cheshatsang Y."/>
            <person name="Chuda L."/>
            <person name="Citroen M."/>
            <person name="Collymore A."/>
            <person name="Cooke P."/>
            <person name="Costello M."/>
            <person name="D'Aco K."/>
            <person name="Daza R."/>
            <person name="De Haan G."/>
            <person name="DeGray S."/>
            <person name="DeMaso C."/>
            <person name="Dhargay N."/>
            <person name="Dooley K."/>
            <person name="Dooley E."/>
            <person name="Doricent M."/>
            <person name="Dorje P."/>
            <person name="Dorjee K."/>
            <person name="Dupes A."/>
            <person name="Elong R."/>
            <person name="Falk J."/>
            <person name="Farina A."/>
            <person name="Faro S."/>
            <person name="Ferguson D."/>
            <person name="Fisher S."/>
            <person name="Foley C.D."/>
            <person name="Franke A."/>
            <person name="Friedrich D."/>
            <person name="Gadbois L."/>
            <person name="Gearin G."/>
            <person name="Gearin C.R."/>
            <person name="Giannoukos G."/>
            <person name="Goode T."/>
            <person name="Graham J."/>
            <person name="Grandbois E."/>
            <person name="Grewal S."/>
            <person name="Gyaltsen K."/>
            <person name="Hafez N."/>
            <person name="Hagos B."/>
            <person name="Hall J."/>
            <person name="Henson C."/>
            <person name="Hollinger A."/>
            <person name="Honan T."/>
            <person name="Huard M.D."/>
            <person name="Hughes L."/>
            <person name="Hurhula B."/>
            <person name="Husby M.E."/>
            <person name="Kamat A."/>
            <person name="Kanga B."/>
            <person name="Kashin S."/>
            <person name="Khazanovich D."/>
            <person name="Kisner P."/>
            <person name="Lance K."/>
            <person name="Lara M."/>
            <person name="Lee W."/>
            <person name="Lennon N."/>
            <person name="Letendre F."/>
            <person name="LeVine R."/>
            <person name="Lipovsky A."/>
            <person name="Liu X."/>
            <person name="Liu J."/>
            <person name="Liu S."/>
            <person name="Lokyitsang T."/>
            <person name="Lokyitsang Y."/>
            <person name="Lubonja R."/>
            <person name="Lui A."/>
            <person name="MacDonald P."/>
            <person name="Magnisalis V."/>
            <person name="Maru K."/>
            <person name="Matthews C."/>
            <person name="McCusker W."/>
            <person name="McDonough S."/>
            <person name="Mehta T."/>
            <person name="Meldrim J."/>
            <person name="Meneus L."/>
            <person name="Mihai O."/>
            <person name="Mihalev A."/>
            <person name="Mihova T."/>
            <person name="Mittelman R."/>
            <person name="Mlenga V."/>
            <person name="Montmayeur A."/>
            <person name="Mulrain L."/>
            <person name="Navidi A."/>
            <person name="Naylor J."/>
            <person name="Negash T."/>
            <person name="Nguyen T."/>
            <person name="Nguyen N."/>
            <person name="Nicol R."/>
            <person name="Norbu C."/>
            <person name="Norbu N."/>
            <person name="Novod N."/>
            <person name="O'Neill B."/>
            <person name="Osman S."/>
            <person name="Markiewicz E."/>
            <person name="Oyono O.L."/>
            <person name="Patti C."/>
            <person name="Phunkhang P."/>
            <person name="Pierre F."/>
            <person name="Priest M."/>
            <person name="Raghuraman S."/>
            <person name="Rege F."/>
            <person name="Reyes R."/>
            <person name="Rise C."/>
            <person name="Rogov P."/>
            <person name="Ross K."/>
            <person name="Ryan E."/>
            <person name="Settipalli S."/>
            <person name="Shea T."/>
            <person name="Sherpa N."/>
            <person name="Shi L."/>
            <person name="Shih D."/>
            <person name="Sparrow T."/>
            <person name="Spaulding J."/>
            <person name="Stalker J."/>
            <person name="Stange-Thomann N."/>
            <person name="Stavropoulos S."/>
            <person name="Stone C."/>
            <person name="Strader C."/>
            <person name="Tesfaye S."/>
            <person name="Thomson T."/>
            <person name="Thoulutsang Y."/>
            <person name="Thoulutsang D."/>
            <person name="Topham K."/>
            <person name="Topping I."/>
            <person name="Tsamla T."/>
            <person name="Vassiliev H."/>
            <person name="Vo A."/>
            <person name="Wangchuk T."/>
            <person name="Wangdi T."/>
            <person name="Weiand M."/>
            <person name="Wilkinson J."/>
            <person name="Wilson A."/>
            <person name="Yadav S."/>
            <person name="Young G."/>
            <person name="Yu Q."/>
            <person name="Zembek L."/>
            <person name="Zhong D."/>
            <person name="Zimmer A."/>
            <person name="Zwirko Z."/>
            <person name="Jaffe D.B."/>
            <person name="Alvarez P."/>
            <person name="Brockman W."/>
            <person name="Butler J."/>
            <person name="Chin C."/>
            <person name="Gnerre S."/>
            <person name="Grabherr M."/>
            <person name="Kleber M."/>
            <person name="Mauceli E."/>
            <person name="MacCallum I."/>
        </authorList>
    </citation>
    <scope>NUCLEOTIDE SEQUENCE [LARGE SCALE GENOMIC DNA]</scope>
    <source>
        <strain evidence="13">Tucson 14030-0811.24</strain>
    </source>
</reference>
<dbReference type="InterPro" id="IPR006101">
    <property type="entry name" value="Glyco_hydro_2"/>
</dbReference>
<feature type="domain" description="Glycosyl hydrolases family 2 sugar binding" evidence="11">
    <location>
        <begin position="76"/>
        <end position="206"/>
    </location>
</feature>
<evidence type="ECO:0000256" key="8">
    <source>
        <dbReference type="RuleBase" id="RU361154"/>
    </source>
</evidence>
<dbReference type="Pfam" id="PF02836">
    <property type="entry name" value="Glyco_hydro_2_C"/>
    <property type="match status" value="1"/>
</dbReference>
<feature type="domain" description="Glycoside hydrolase family 2 catalytic" evidence="10">
    <location>
        <begin position="330"/>
        <end position="583"/>
    </location>
</feature>
<dbReference type="GO" id="GO:0005975">
    <property type="term" value="P:carbohydrate metabolic process"/>
    <property type="evidence" value="ECO:0007669"/>
    <property type="project" value="InterPro"/>
</dbReference>